<dbReference type="OrthoDB" id="2196114at2759"/>
<evidence type="ECO:0000313" key="5">
    <source>
        <dbReference type="Proteomes" id="UP000028545"/>
    </source>
</evidence>
<evidence type="ECO:0000256" key="1">
    <source>
        <dbReference type="ARBA" id="ARBA00022723"/>
    </source>
</evidence>
<dbReference type="Proteomes" id="UP000028545">
    <property type="component" value="Unassembled WGS sequence"/>
</dbReference>
<dbReference type="PANTHER" id="PTHR46771">
    <property type="entry name" value="DETERIN"/>
    <property type="match status" value="1"/>
</dbReference>
<sequence length="965" mass="105940">MESTDDFVTHEARVASFKVVQKKRASTTGSRTTKTIKWPHPHISSESLAKAGWIYQPHPEHPDQVICFLCRKGLDGWERGDDPLLEHLRHSPNCGWAVLAAIEAEIPEYLAEDPKSKRMVDARRVTFIGKWPHEGKKGWKCKTKQLAEAGWKYTPTPESDDMATCAYCQLMLDGWEPGDKPLDEHFNRSPECLFFNFVDPNPAPTKKTARGRTARASKTSRASVQSTGMGTFITDAPSTLDMPAEIEDSVMTTASKRGRTKKAATATKGTRKTRAKKEESVEVEETEVTMDEEVPPPPVPAPAPKTRKSRKPANTSVDDSEVTIGEDEPVVAPKPRRGRKRASEAIEDSVLTAKEAPPAKRRTTRAKAAVNDMVAQQDPDVTDAEAPAAKKPAARKRGRASNTKTTTRKVSDTSLRSTASTASLRSEAEGIPDDDEIERQLMADLERPLSDDEDVAMDSDSERRRNANRTTTKRRTVKAVKEEKPHVDEQGDYAMFDPAPVVPDEAEVEAELDRLEAEARTVVKAPEPPEPELEKLEVPKKGRKAAGTRKASRTTKKTKPAPVPEPAPQTAYEPEPEPQLEPDVQPAPDPVGEHELEPKPIAEPEPEPEPEFVDAPDAHLEAPGETSIYEDAAEPEVAQPLAHDARTVVKDDAPEEVEEEKPAPAKRGRGRPPKKRASRGRSSAASVKQRISAVAPPPPAPEPEEEIHQSIELSRHEIVDASPAKPKERRQQSEDLVDSEPELVVVPANDSEPTSPTVRPLPQIPPSAAHVAQDAPSTPGSRVSPAVSTRNGVLSPSQSPQSSDAENHPPSSKPTASSRAKRTVLAPMLAAARSTPNRILNSPTKRTVVSSLQSMTAWTNVDLDLILGSPDKKDDKENSVDRLLRKGAELTSPEKKMTVEEWIHHNAEKAEEELKTKCEKLVGKFEGEGMRAMRVLEGLIVEQDCILLVRNWKGNLGRVGDDVWK</sequence>
<gene>
    <name evidence="4" type="ORF">SAPIO_CDS8455</name>
</gene>
<dbReference type="AlphaFoldDB" id="A0A084FZN4"/>
<feature type="compositionally biased region" description="Basic and acidic residues" evidence="3">
    <location>
        <begin position="643"/>
        <end position="652"/>
    </location>
</feature>
<dbReference type="PANTHER" id="PTHR46771:SF5">
    <property type="entry name" value="DETERIN"/>
    <property type="match status" value="1"/>
</dbReference>
<comment type="caution">
    <text evidence="4">The sequence shown here is derived from an EMBL/GenBank/DDBJ whole genome shotgun (WGS) entry which is preliminary data.</text>
</comment>
<feature type="compositionally biased region" description="Polar residues" evidence="3">
    <location>
        <begin position="216"/>
        <end position="229"/>
    </location>
</feature>
<dbReference type="RefSeq" id="XP_016640345.1">
    <property type="nucleotide sequence ID" value="XM_016790082.1"/>
</dbReference>
<reference evidence="4 5" key="1">
    <citation type="journal article" date="2014" name="Genome Announc.">
        <title>Draft genome sequence of the pathogenic fungus Scedosporium apiospermum.</title>
        <authorList>
            <person name="Vandeputte P."/>
            <person name="Ghamrawi S."/>
            <person name="Rechenmann M."/>
            <person name="Iltis A."/>
            <person name="Giraud S."/>
            <person name="Fleury M."/>
            <person name="Thornton C."/>
            <person name="Delhaes L."/>
            <person name="Meyer W."/>
            <person name="Papon N."/>
            <person name="Bouchara J.P."/>
        </authorList>
    </citation>
    <scope>NUCLEOTIDE SEQUENCE [LARGE SCALE GENOMIC DNA]</scope>
    <source>
        <strain evidence="4 5">IHEM 14462</strain>
    </source>
</reference>
<evidence type="ECO:0000313" key="4">
    <source>
        <dbReference type="EMBL" id="KEZ40546.1"/>
    </source>
</evidence>
<dbReference type="SMART" id="SM00238">
    <property type="entry name" value="BIR"/>
    <property type="match status" value="2"/>
</dbReference>
<keyword evidence="1" id="KW-0479">Metal-binding</keyword>
<dbReference type="Pfam" id="PF00653">
    <property type="entry name" value="BIR"/>
    <property type="match status" value="2"/>
</dbReference>
<protein>
    <submittedName>
        <fullName evidence="4">Uncharacterized protein</fullName>
    </submittedName>
</protein>
<feature type="compositionally biased region" description="Basic and acidic residues" evidence="3">
    <location>
        <begin position="511"/>
        <end position="521"/>
    </location>
</feature>
<dbReference type="VEuPathDB" id="FungiDB:SAPIO_CDS8455"/>
<dbReference type="PROSITE" id="PS50143">
    <property type="entry name" value="BIR_REPEAT_2"/>
    <property type="match status" value="2"/>
</dbReference>
<keyword evidence="5" id="KW-1185">Reference proteome</keyword>
<dbReference type="Gene3D" id="1.10.1170.10">
    <property type="entry name" value="Inhibitor Of Apoptosis Protein (2mihbC-IAP-1), Chain A"/>
    <property type="match status" value="2"/>
</dbReference>
<dbReference type="SUPFAM" id="SSF57924">
    <property type="entry name" value="Inhibitor of apoptosis (IAP) repeat"/>
    <property type="match status" value="2"/>
</dbReference>
<organism evidence="4 5">
    <name type="scientific">Pseudallescheria apiosperma</name>
    <name type="common">Scedosporium apiospermum</name>
    <dbReference type="NCBI Taxonomy" id="563466"/>
    <lineage>
        <taxon>Eukaryota</taxon>
        <taxon>Fungi</taxon>
        <taxon>Dikarya</taxon>
        <taxon>Ascomycota</taxon>
        <taxon>Pezizomycotina</taxon>
        <taxon>Sordariomycetes</taxon>
        <taxon>Hypocreomycetidae</taxon>
        <taxon>Microascales</taxon>
        <taxon>Microascaceae</taxon>
        <taxon>Scedosporium</taxon>
    </lineage>
</organism>
<feature type="region of interest" description="Disordered" evidence="3">
    <location>
        <begin position="251"/>
        <end position="821"/>
    </location>
</feature>
<feature type="compositionally biased region" description="Low complexity" evidence="3">
    <location>
        <begin position="413"/>
        <end position="425"/>
    </location>
</feature>
<feature type="compositionally biased region" description="Acidic residues" evidence="3">
    <location>
        <begin position="318"/>
        <end position="329"/>
    </location>
</feature>
<evidence type="ECO:0000256" key="2">
    <source>
        <dbReference type="ARBA" id="ARBA00022833"/>
    </source>
</evidence>
<feature type="compositionally biased region" description="Basic and acidic residues" evidence="3">
    <location>
        <begin position="438"/>
        <end position="450"/>
    </location>
</feature>
<dbReference type="KEGG" id="sapo:SAPIO_CDS8455"/>
<accession>A0A084FZN4</accession>
<name>A0A084FZN4_PSEDA</name>
<dbReference type="InterPro" id="IPR001370">
    <property type="entry name" value="BIR_rpt"/>
</dbReference>
<feature type="compositionally biased region" description="Basic and acidic residues" evidence="3">
    <location>
        <begin position="479"/>
        <end position="489"/>
    </location>
</feature>
<dbReference type="InterPro" id="IPR051190">
    <property type="entry name" value="Baculoviral_IAP"/>
</dbReference>
<feature type="compositionally biased region" description="Acidic residues" evidence="3">
    <location>
        <begin position="281"/>
        <end position="294"/>
    </location>
</feature>
<feature type="compositionally biased region" description="Basic and acidic residues" evidence="3">
    <location>
        <begin position="706"/>
        <end position="733"/>
    </location>
</feature>
<feature type="compositionally biased region" description="Polar residues" evidence="3">
    <location>
        <begin position="775"/>
        <end position="818"/>
    </location>
</feature>
<feature type="compositionally biased region" description="Basic and acidic residues" evidence="3">
    <location>
        <begin position="591"/>
        <end position="602"/>
    </location>
</feature>
<keyword evidence="2" id="KW-0862">Zinc</keyword>
<proteinExistence type="predicted"/>
<feature type="compositionally biased region" description="Basic residues" evidence="3">
    <location>
        <begin position="541"/>
        <end position="559"/>
    </location>
</feature>
<dbReference type="CDD" id="cd00022">
    <property type="entry name" value="BIR"/>
    <property type="match status" value="2"/>
</dbReference>
<dbReference type="OMA" id="DEHYNRS"/>
<dbReference type="HOGENOM" id="CLU_010318_1_0_1"/>
<feature type="region of interest" description="Disordered" evidence="3">
    <location>
        <begin position="203"/>
        <end position="237"/>
    </location>
</feature>
<dbReference type="GeneID" id="27727527"/>
<feature type="compositionally biased region" description="Acidic residues" evidence="3">
    <location>
        <begin position="604"/>
        <end position="614"/>
    </location>
</feature>
<feature type="compositionally biased region" description="Basic residues" evidence="3">
    <location>
        <begin position="664"/>
        <end position="679"/>
    </location>
</feature>
<evidence type="ECO:0000256" key="3">
    <source>
        <dbReference type="SAM" id="MobiDB-lite"/>
    </source>
</evidence>
<dbReference type="GO" id="GO:0046872">
    <property type="term" value="F:metal ion binding"/>
    <property type="evidence" value="ECO:0007669"/>
    <property type="project" value="UniProtKB-KW"/>
</dbReference>
<dbReference type="EMBL" id="JOWA01000121">
    <property type="protein sequence ID" value="KEZ40546.1"/>
    <property type="molecule type" value="Genomic_DNA"/>
</dbReference>